<accession>A0AAD4DWB1</accession>
<dbReference type="Proteomes" id="UP001195769">
    <property type="component" value="Unassembled WGS sequence"/>
</dbReference>
<proteinExistence type="predicted"/>
<protein>
    <submittedName>
        <fullName evidence="1">Uncharacterized protein</fullName>
    </submittedName>
</protein>
<dbReference type="SUPFAM" id="SSF51126">
    <property type="entry name" value="Pectin lyase-like"/>
    <property type="match status" value="1"/>
</dbReference>
<dbReference type="RefSeq" id="XP_041220631.1">
    <property type="nucleotide sequence ID" value="XM_041377451.1"/>
</dbReference>
<name>A0AAD4DWB1_9AGAM</name>
<dbReference type="EMBL" id="JABBWK010000071">
    <property type="protein sequence ID" value="KAG1895055.1"/>
    <property type="molecule type" value="Genomic_DNA"/>
</dbReference>
<dbReference type="InterPro" id="IPR011050">
    <property type="entry name" value="Pectin_lyase_fold/virulence"/>
</dbReference>
<dbReference type="AlphaFoldDB" id="A0AAD4DWB1"/>
<organism evidence="1 2">
    <name type="scientific">Suillus fuscotomentosus</name>
    <dbReference type="NCBI Taxonomy" id="1912939"/>
    <lineage>
        <taxon>Eukaryota</taxon>
        <taxon>Fungi</taxon>
        <taxon>Dikarya</taxon>
        <taxon>Basidiomycota</taxon>
        <taxon>Agaricomycotina</taxon>
        <taxon>Agaricomycetes</taxon>
        <taxon>Agaricomycetidae</taxon>
        <taxon>Boletales</taxon>
        <taxon>Suillineae</taxon>
        <taxon>Suillaceae</taxon>
        <taxon>Suillus</taxon>
    </lineage>
</organism>
<comment type="caution">
    <text evidence="1">The sequence shown here is derived from an EMBL/GenBank/DDBJ whole genome shotgun (WGS) entry which is preliminary data.</text>
</comment>
<evidence type="ECO:0000313" key="1">
    <source>
        <dbReference type="EMBL" id="KAG1895055.1"/>
    </source>
</evidence>
<reference evidence="1" key="1">
    <citation type="journal article" date="2020" name="New Phytol.">
        <title>Comparative genomics reveals dynamic genome evolution in host specialist ectomycorrhizal fungi.</title>
        <authorList>
            <person name="Lofgren L.A."/>
            <person name="Nguyen N.H."/>
            <person name="Vilgalys R."/>
            <person name="Ruytinx J."/>
            <person name="Liao H.L."/>
            <person name="Branco S."/>
            <person name="Kuo A."/>
            <person name="LaButti K."/>
            <person name="Lipzen A."/>
            <person name="Andreopoulos W."/>
            <person name="Pangilinan J."/>
            <person name="Riley R."/>
            <person name="Hundley H."/>
            <person name="Na H."/>
            <person name="Barry K."/>
            <person name="Grigoriev I.V."/>
            <person name="Stajich J.E."/>
            <person name="Kennedy P.G."/>
        </authorList>
    </citation>
    <scope>NUCLEOTIDE SEQUENCE</scope>
    <source>
        <strain evidence="1">FC203</strain>
    </source>
</reference>
<evidence type="ECO:0000313" key="2">
    <source>
        <dbReference type="Proteomes" id="UP001195769"/>
    </source>
</evidence>
<sequence>MPILELFNDLTNIFSTDDQQEQPEVVFSDFQDDGRKNAAHSLFFLDNIRALMVAISDYTSDAFLFTGGNNVMLRDGRGQQRYEDKPVAWNFGIAESSNIYILNNIIILAGSDNALNVCREGFSAADTELLFKNSYVVNGDDCLAIVSGAKNIAWSLFQELKKRTSVTWKDITFIDATFPIYDGPRLSSSSATRLALETSCSITLWA</sequence>
<gene>
    <name evidence="1" type="ORF">F5891DRAFT_984512</name>
</gene>
<keyword evidence="2" id="KW-1185">Reference proteome</keyword>
<dbReference type="InterPro" id="IPR012334">
    <property type="entry name" value="Pectin_lyas_fold"/>
</dbReference>
<dbReference type="Gene3D" id="2.160.20.10">
    <property type="entry name" value="Single-stranded right-handed beta-helix, Pectin lyase-like"/>
    <property type="match status" value="1"/>
</dbReference>
<dbReference type="GeneID" id="64671749"/>